<dbReference type="EMBL" id="CAVNYO010000478">
    <property type="protein sequence ID" value="CAK5284135.1"/>
    <property type="molecule type" value="Genomic_DNA"/>
</dbReference>
<evidence type="ECO:0000256" key="1">
    <source>
        <dbReference type="ARBA" id="ARBA00004141"/>
    </source>
</evidence>
<organism evidence="9 10">
    <name type="scientific">Mycena citricolor</name>
    <dbReference type="NCBI Taxonomy" id="2018698"/>
    <lineage>
        <taxon>Eukaryota</taxon>
        <taxon>Fungi</taxon>
        <taxon>Dikarya</taxon>
        <taxon>Basidiomycota</taxon>
        <taxon>Agaricomycotina</taxon>
        <taxon>Agaricomycetes</taxon>
        <taxon>Agaricomycetidae</taxon>
        <taxon>Agaricales</taxon>
        <taxon>Marasmiineae</taxon>
        <taxon>Mycenaceae</taxon>
        <taxon>Mycena</taxon>
    </lineage>
</organism>
<evidence type="ECO:0000313" key="9">
    <source>
        <dbReference type="EMBL" id="CAK5284135.1"/>
    </source>
</evidence>
<evidence type="ECO:0000256" key="5">
    <source>
        <dbReference type="ARBA" id="ARBA00023136"/>
    </source>
</evidence>
<evidence type="ECO:0000256" key="3">
    <source>
        <dbReference type="ARBA" id="ARBA00022692"/>
    </source>
</evidence>
<keyword evidence="10" id="KW-1185">Reference proteome</keyword>
<feature type="transmembrane region" description="Helical" evidence="7">
    <location>
        <begin position="166"/>
        <end position="188"/>
    </location>
</feature>
<dbReference type="GO" id="GO:0016020">
    <property type="term" value="C:membrane"/>
    <property type="evidence" value="ECO:0007669"/>
    <property type="project" value="UniProtKB-SubCell"/>
</dbReference>
<dbReference type="AlphaFoldDB" id="A0AAD2HZF3"/>
<dbReference type="PANTHER" id="PTHR14207">
    <property type="entry name" value="STEROL ISOMERASE"/>
    <property type="match status" value="1"/>
</dbReference>
<dbReference type="GO" id="GO:0016125">
    <property type="term" value="P:sterol metabolic process"/>
    <property type="evidence" value="ECO:0007669"/>
    <property type="project" value="InterPro"/>
</dbReference>
<comment type="subcellular location">
    <subcellularLocation>
        <location evidence="1">Membrane</location>
        <topology evidence="1">Multi-pass membrane protein</topology>
    </subcellularLocation>
</comment>
<reference evidence="9" key="1">
    <citation type="submission" date="2023-11" db="EMBL/GenBank/DDBJ databases">
        <authorList>
            <person name="De Vega J J."/>
            <person name="De Vega J J."/>
        </authorList>
    </citation>
    <scope>NUCLEOTIDE SEQUENCE</scope>
</reference>
<proteinExistence type="inferred from homology"/>
<dbReference type="Proteomes" id="UP001295794">
    <property type="component" value="Unassembled WGS sequence"/>
</dbReference>
<evidence type="ECO:0000313" key="10">
    <source>
        <dbReference type="Proteomes" id="UP001295794"/>
    </source>
</evidence>
<dbReference type="GO" id="GO:0005783">
    <property type="term" value="C:endoplasmic reticulum"/>
    <property type="evidence" value="ECO:0007669"/>
    <property type="project" value="TreeGrafter"/>
</dbReference>
<dbReference type="InterPro" id="IPR033118">
    <property type="entry name" value="EXPERA"/>
</dbReference>
<feature type="transmembrane region" description="Helical" evidence="7">
    <location>
        <begin position="46"/>
        <end position="66"/>
    </location>
</feature>
<accession>A0AAD2HZF3</accession>
<evidence type="ECO:0000256" key="2">
    <source>
        <dbReference type="ARBA" id="ARBA00008337"/>
    </source>
</evidence>
<comment type="caution">
    <text evidence="9">The sequence shown here is derived from an EMBL/GenBank/DDBJ whole genome shotgun (WGS) entry which is preliminary data.</text>
</comment>
<keyword evidence="3 6" id="KW-0812">Transmembrane</keyword>
<gene>
    <name evidence="9" type="ORF">MYCIT1_LOCUS37177</name>
</gene>
<feature type="transmembrane region" description="Helical" evidence="7">
    <location>
        <begin position="12"/>
        <end position="34"/>
    </location>
</feature>
<dbReference type="GO" id="GO:0047750">
    <property type="term" value="F:cholestenol delta-isomerase activity"/>
    <property type="evidence" value="ECO:0007669"/>
    <property type="project" value="InterPro"/>
</dbReference>
<sequence>MSTSPPIFTATSFFSLLGVLTIGFIAHFGSKIFLPKNASAMNRFTFVWLAFDAMIHFVFEGSFLWLSVFGRSVNASAGPFAEMWREYAAADYRWGTADATVVSLELLTVLGAGPMCCYILKQLVSDDPARHYWIIVLSTAELYGGWMTFCPEWLTGSPNLNTSNVLYLWVYLVLMNIIWVAIPLALMVDSYKHVAGSLRATHKAAIYSKRQ</sequence>
<evidence type="ECO:0000259" key="8">
    <source>
        <dbReference type="PROSITE" id="PS51751"/>
    </source>
</evidence>
<dbReference type="PANTHER" id="PTHR14207:SF1">
    <property type="entry name" value="EMOPAMIL-BINDING PROTEIN-LIKE"/>
    <property type="match status" value="1"/>
</dbReference>
<evidence type="ECO:0000256" key="7">
    <source>
        <dbReference type="SAM" id="Phobius"/>
    </source>
</evidence>
<evidence type="ECO:0000256" key="6">
    <source>
        <dbReference type="PROSITE-ProRule" id="PRU01087"/>
    </source>
</evidence>
<dbReference type="Pfam" id="PF05241">
    <property type="entry name" value="EBP"/>
    <property type="match status" value="1"/>
</dbReference>
<name>A0AAD2HZF3_9AGAR</name>
<keyword evidence="4 6" id="KW-1133">Transmembrane helix</keyword>
<feature type="domain" description="EXPERA" evidence="8">
    <location>
        <begin position="41"/>
        <end position="187"/>
    </location>
</feature>
<dbReference type="PROSITE" id="PS51751">
    <property type="entry name" value="EXPERA"/>
    <property type="match status" value="1"/>
</dbReference>
<comment type="similarity">
    <text evidence="2">Belongs to the EBP family.</text>
</comment>
<dbReference type="InterPro" id="IPR007905">
    <property type="entry name" value="EBP"/>
</dbReference>
<evidence type="ECO:0000256" key="4">
    <source>
        <dbReference type="ARBA" id="ARBA00022989"/>
    </source>
</evidence>
<keyword evidence="5 6" id="KW-0472">Membrane</keyword>
<protein>
    <recommendedName>
        <fullName evidence="8">EXPERA domain-containing protein</fullName>
    </recommendedName>
</protein>